<comment type="caution">
    <text evidence="1">The sequence shown here is derived from an EMBL/GenBank/DDBJ whole genome shotgun (WGS) entry which is preliminary data.</text>
</comment>
<reference evidence="1" key="1">
    <citation type="journal article" date="2023" name="PLoS Negl. Trop. Dis.">
        <title>A genome sequence for Biomphalaria pfeifferi, the major vector snail for the human-infecting parasite Schistosoma mansoni.</title>
        <authorList>
            <person name="Bu L."/>
            <person name="Lu L."/>
            <person name="Laidemitt M.R."/>
            <person name="Zhang S.M."/>
            <person name="Mutuku M."/>
            <person name="Mkoji G."/>
            <person name="Steinauer M."/>
            <person name="Loker E.S."/>
        </authorList>
    </citation>
    <scope>NUCLEOTIDE SEQUENCE</scope>
    <source>
        <strain evidence="1">KasaAsao</strain>
    </source>
</reference>
<proteinExistence type="predicted"/>
<protein>
    <submittedName>
        <fullName evidence="1">Canalicular multispecific organic anion transporter 2</fullName>
    </submittedName>
</protein>
<organism evidence="1 2">
    <name type="scientific">Biomphalaria pfeifferi</name>
    <name type="common">Bloodfluke planorb</name>
    <name type="synonym">Freshwater snail</name>
    <dbReference type="NCBI Taxonomy" id="112525"/>
    <lineage>
        <taxon>Eukaryota</taxon>
        <taxon>Metazoa</taxon>
        <taxon>Spiralia</taxon>
        <taxon>Lophotrochozoa</taxon>
        <taxon>Mollusca</taxon>
        <taxon>Gastropoda</taxon>
        <taxon>Heterobranchia</taxon>
        <taxon>Euthyneura</taxon>
        <taxon>Panpulmonata</taxon>
        <taxon>Hygrophila</taxon>
        <taxon>Lymnaeoidea</taxon>
        <taxon>Planorbidae</taxon>
        <taxon>Biomphalaria</taxon>
    </lineage>
</organism>
<keyword evidence="2" id="KW-1185">Reference proteome</keyword>
<dbReference type="Proteomes" id="UP001233172">
    <property type="component" value="Unassembled WGS sequence"/>
</dbReference>
<sequence>MTGAFEFLVTMMSEVETNIVSVERVKEYTETPRELRCVCVTYAVHSTLDLHPILTVMGFNVYCNNSAPGHALRCALCSTTGHDRLHYWTWASPPLDINDFTTGNGRLHHWTWASPPLDMGVSTTGQGRLHHWT</sequence>
<gene>
    <name evidence="1" type="ORF">Bpfe_019062</name>
</gene>
<accession>A0AAD8F5K6</accession>
<evidence type="ECO:0000313" key="2">
    <source>
        <dbReference type="Proteomes" id="UP001233172"/>
    </source>
</evidence>
<evidence type="ECO:0000313" key="1">
    <source>
        <dbReference type="EMBL" id="KAK0051483.1"/>
    </source>
</evidence>
<dbReference type="EMBL" id="JASAOG010000103">
    <property type="protein sequence ID" value="KAK0051483.1"/>
    <property type="molecule type" value="Genomic_DNA"/>
</dbReference>
<name>A0AAD8F5K6_BIOPF</name>
<dbReference type="AlphaFoldDB" id="A0AAD8F5K6"/>
<reference evidence="1" key="2">
    <citation type="submission" date="2023-04" db="EMBL/GenBank/DDBJ databases">
        <authorList>
            <person name="Bu L."/>
            <person name="Lu L."/>
            <person name="Laidemitt M.R."/>
            <person name="Zhang S.M."/>
            <person name="Mutuku M."/>
            <person name="Mkoji G."/>
            <person name="Steinauer M."/>
            <person name="Loker E.S."/>
        </authorList>
    </citation>
    <scope>NUCLEOTIDE SEQUENCE</scope>
    <source>
        <strain evidence="1">KasaAsao</strain>
        <tissue evidence="1">Whole Snail</tissue>
    </source>
</reference>